<dbReference type="Pfam" id="PF23559">
    <property type="entry name" value="WHD_DRP"/>
    <property type="match status" value="1"/>
</dbReference>
<evidence type="ECO:0000313" key="11">
    <source>
        <dbReference type="EMBL" id="RLM75046.1"/>
    </source>
</evidence>
<dbReference type="Proteomes" id="UP000275267">
    <property type="component" value="Unassembled WGS sequence"/>
</dbReference>
<feature type="domain" description="Disease resistance N-terminal" evidence="8">
    <location>
        <begin position="17"/>
        <end position="78"/>
    </location>
</feature>
<dbReference type="Gene3D" id="1.20.5.4130">
    <property type="match status" value="1"/>
</dbReference>
<accession>A0A3L6QBV1</accession>
<feature type="domain" description="Disease resistance protein winged helix" evidence="9">
    <location>
        <begin position="466"/>
        <end position="551"/>
    </location>
</feature>
<dbReference type="PANTHER" id="PTHR36766">
    <property type="entry name" value="PLANT BROAD-SPECTRUM MILDEW RESISTANCE PROTEIN RPW8"/>
    <property type="match status" value="1"/>
</dbReference>
<dbReference type="GO" id="GO:0005524">
    <property type="term" value="F:ATP binding"/>
    <property type="evidence" value="ECO:0007669"/>
    <property type="project" value="UniProtKB-KW"/>
</dbReference>
<keyword evidence="2" id="KW-0433">Leucine-rich repeat</keyword>
<dbReference type="GO" id="GO:0043531">
    <property type="term" value="F:ADP binding"/>
    <property type="evidence" value="ECO:0007669"/>
    <property type="project" value="InterPro"/>
</dbReference>
<dbReference type="Pfam" id="PF00931">
    <property type="entry name" value="NB-ARC"/>
    <property type="match status" value="1"/>
</dbReference>
<evidence type="ECO:0000256" key="3">
    <source>
        <dbReference type="ARBA" id="ARBA00022737"/>
    </source>
</evidence>
<dbReference type="Gene3D" id="3.80.10.10">
    <property type="entry name" value="Ribonuclease Inhibitor"/>
    <property type="match status" value="4"/>
</dbReference>
<dbReference type="STRING" id="4540.A0A3L6QBV1"/>
<gene>
    <name evidence="11" type="ORF">C2845_PM15G22460</name>
</gene>
<dbReference type="Gene3D" id="1.10.10.10">
    <property type="entry name" value="Winged helix-like DNA-binding domain superfamily/Winged helix DNA-binding domain"/>
    <property type="match status" value="1"/>
</dbReference>
<feature type="domain" description="NB-ARC" evidence="7">
    <location>
        <begin position="217"/>
        <end position="382"/>
    </location>
</feature>
<feature type="domain" description="R13L1/DRL21-like LRR repeat region" evidence="10">
    <location>
        <begin position="750"/>
        <end position="876"/>
    </location>
</feature>
<keyword evidence="6" id="KW-0067">ATP-binding</keyword>
<dbReference type="Gene3D" id="3.40.50.300">
    <property type="entry name" value="P-loop containing nucleotide triphosphate hydrolases"/>
    <property type="match status" value="1"/>
</dbReference>
<dbReference type="EMBL" id="PQIB02000013">
    <property type="protein sequence ID" value="RLM75046.1"/>
    <property type="molecule type" value="Genomic_DNA"/>
</dbReference>
<comment type="caution">
    <text evidence="11">The sequence shown here is derived from an EMBL/GenBank/DDBJ whole genome shotgun (WGS) entry which is preliminary data.</text>
</comment>
<proteinExistence type="inferred from homology"/>
<comment type="similarity">
    <text evidence="1">Belongs to the disease resistance NB-LRR family.</text>
</comment>
<dbReference type="SUPFAM" id="SSF52540">
    <property type="entry name" value="P-loop containing nucleoside triphosphate hydrolases"/>
    <property type="match status" value="1"/>
</dbReference>
<dbReference type="OrthoDB" id="603156at2759"/>
<dbReference type="InterPro" id="IPR032675">
    <property type="entry name" value="LRR_dom_sf"/>
</dbReference>
<evidence type="ECO:0000256" key="2">
    <source>
        <dbReference type="ARBA" id="ARBA00022614"/>
    </source>
</evidence>
<evidence type="ECO:0000259" key="9">
    <source>
        <dbReference type="Pfam" id="PF23559"/>
    </source>
</evidence>
<name>A0A3L6QBV1_PANMI</name>
<dbReference type="InterPro" id="IPR002182">
    <property type="entry name" value="NB-ARC"/>
</dbReference>
<dbReference type="InterPro" id="IPR041118">
    <property type="entry name" value="Rx_N"/>
</dbReference>
<dbReference type="InterPro" id="IPR058922">
    <property type="entry name" value="WHD_DRP"/>
</dbReference>
<organism evidence="11 12">
    <name type="scientific">Panicum miliaceum</name>
    <name type="common">Proso millet</name>
    <name type="synonym">Broomcorn millet</name>
    <dbReference type="NCBI Taxonomy" id="4540"/>
    <lineage>
        <taxon>Eukaryota</taxon>
        <taxon>Viridiplantae</taxon>
        <taxon>Streptophyta</taxon>
        <taxon>Embryophyta</taxon>
        <taxon>Tracheophyta</taxon>
        <taxon>Spermatophyta</taxon>
        <taxon>Magnoliopsida</taxon>
        <taxon>Liliopsida</taxon>
        <taxon>Poales</taxon>
        <taxon>Poaceae</taxon>
        <taxon>PACMAD clade</taxon>
        <taxon>Panicoideae</taxon>
        <taxon>Panicodae</taxon>
        <taxon>Paniceae</taxon>
        <taxon>Panicinae</taxon>
        <taxon>Panicum</taxon>
        <taxon>Panicum sect. Panicum</taxon>
    </lineage>
</organism>
<evidence type="ECO:0000256" key="1">
    <source>
        <dbReference type="ARBA" id="ARBA00008894"/>
    </source>
</evidence>
<dbReference type="Pfam" id="PF25019">
    <property type="entry name" value="LRR_R13L1-DRL21"/>
    <property type="match status" value="1"/>
</dbReference>
<protein>
    <submittedName>
        <fullName evidence="11">Disease resistance protein RGA4</fullName>
    </submittedName>
</protein>
<dbReference type="PRINTS" id="PR00364">
    <property type="entry name" value="DISEASERSIST"/>
</dbReference>
<evidence type="ECO:0000256" key="4">
    <source>
        <dbReference type="ARBA" id="ARBA00022741"/>
    </source>
</evidence>
<dbReference type="SUPFAM" id="SSF52047">
    <property type="entry name" value="RNI-like"/>
    <property type="match status" value="1"/>
</dbReference>
<dbReference type="GO" id="GO:0051707">
    <property type="term" value="P:response to other organism"/>
    <property type="evidence" value="ECO:0007669"/>
    <property type="project" value="UniProtKB-ARBA"/>
</dbReference>
<dbReference type="InterPro" id="IPR036388">
    <property type="entry name" value="WH-like_DNA-bd_sf"/>
</dbReference>
<evidence type="ECO:0000259" key="7">
    <source>
        <dbReference type="Pfam" id="PF00931"/>
    </source>
</evidence>
<evidence type="ECO:0000256" key="6">
    <source>
        <dbReference type="ARBA" id="ARBA00022840"/>
    </source>
</evidence>
<dbReference type="GO" id="GO:0006952">
    <property type="term" value="P:defense response"/>
    <property type="evidence" value="ECO:0007669"/>
    <property type="project" value="UniProtKB-KW"/>
</dbReference>
<keyword evidence="5" id="KW-0611">Plant defense</keyword>
<evidence type="ECO:0000313" key="12">
    <source>
        <dbReference type="Proteomes" id="UP000275267"/>
    </source>
</evidence>
<evidence type="ECO:0000259" key="8">
    <source>
        <dbReference type="Pfam" id="PF18052"/>
    </source>
</evidence>
<keyword evidence="4" id="KW-0547">Nucleotide-binding</keyword>
<reference evidence="12" key="1">
    <citation type="journal article" date="2019" name="Nat. Commun.">
        <title>The genome of broomcorn millet.</title>
        <authorList>
            <person name="Zou C."/>
            <person name="Miki D."/>
            <person name="Li D."/>
            <person name="Tang Q."/>
            <person name="Xiao L."/>
            <person name="Rajput S."/>
            <person name="Deng P."/>
            <person name="Jia W."/>
            <person name="Huang R."/>
            <person name="Zhang M."/>
            <person name="Sun Y."/>
            <person name="Hu J."/>
            <person name="Fu X."/>
            <person name="Schnable P.S."/>
            <person name="Li F."/>
            <person name="Zhang H."/>
            <person name="Feng B."/>
            <person name="Zhu X."/>
            <person name="Liu R."/>
            <person name="Schnable J.C."/>
            <person name="Zhu J.-K."/>
            <person name="Zhang H."/>
        </authorList>
    </citation>
    <scope>NUCLEOTIDE SEQUENCE [LARGE SCALE GENOMIC DNA]</scope>
</reference>
<dbReference type="SUPFAM" id="SSF52058">
    <property type="entry name" value="L domain-like"/>
    <property type="match status" value="2"/>
</dbReference>
<dbReference type="Pfam" id="PF18052">
    <property type="entry name" value="Rx_N"/>
    <property type="match status" value="1"/>
</dbReference>
<dbReference type="PANTHER" id="PTHR36766:SF73">
    <property type="entry name" value="NB-ARC DOMAIN-CONTAINING PROTEIN"/>
    <property type="match status" value="1"/>
</dbReference>
<keyword evidence="3" id="KW-0677">Repeat</keyword>
<sequence>MGNCFTEKLEAWTCSVGLADDVEKLKSAMRYVQMVLDAAKGRKIKSEPLENSLGDLKELLYDAEDVMDELDYCRLQENITNCNTGCHTDAAAHIDGTSSTWSLSSIQQLGSTSISNLGKFIFKGNLTGKRKREDDHIIAVSTHLGDNCEFSRRIKHIAGKLRDVGRDVSDTLKIDGSNLVGSLNVCQSTPQATRQTTSYLVGHKVYGRDAEKEYILKLMASNGSNGLKVLPIVGIGGVGKTTLAQFVYNDPIVRRKYEIKIWVCVSNNFDVTRLTREMLDCVSKQRLAETGNLNKLQEDLEKLMGSKRFLIVLDDVWDDMNNYCWDQLIAPLKHNQAMGNTILVTTRKWSVAKMTQTIEPVKLGALEGDDFWQFFKSCAFDDERYEHPSLYAIGKQIAQKLKGNPLAAKTVGALLRRNINIDEWTNILNNEEWKFIQATEGIIPALKLSYDYLPDRLQQCFRYCCLFPKDYHFNGGELVRIWISQGFVNGSHTTKNLEDIGKVYLVDLVNSGFFHQVQRYWYPGNSGFFQQNKRDWHSSSFAMHDLMHDLARNVSRGEHATIDGSECEAILPTMRHLSIVINSAYFGKRRHGNAFSIENFAKQLQVASVRKLRSLVLIGYYDPLFFKCFKNIFKEAESLRLLQISATYADFSSFINNLVSCTHICYMKVHFYEHRVGILPQSLTNFFHLKVLDVGFLGNLTLPSGMSNLISLQHLVAAEEVHSTIADIGNMTSLQELPKYKVQNTSGFDIKQLKSMSQLVQLGIYQLENVRNKQEASDARLIDKGLLKDLHLSWGGGSTNSKISAMTAAEVLEGLEPNQNLKHLRITGYSGSISPSWIATGLLFTSLQLLHLENCKKWRVLPSLEKLPSLKKLKLISICDVVEIRIPCLEELVLTKLPSLEKCVVATYRRGLNFHLQVLIIEDCPKLNDFTPFQVQNFCSFGIGQKSWMPSLAGTSAAEKKEWIDWLSGVRVLTIHGCPRLMVELPPLPPATNAQVSIDGLSTHPRIKRTYSRSLLITSSDELTKLDDKILAFQNLTEITSLHIEDSPNLVSLSSEGFRKLLNLRELKIVRCGNLVSSCVILNVVSEDWKATYCPALPCLTRLHIESCGGIAGKWLTEMLPHVQSLEELDIHHCPQIQSISIHYTNQEEENDSFASSSECQAVGPTRLAQDEFLLHIPLNVISTLRSLHIQSCPELELCGSKECFRGFTSLMELKISYCPKLLSSTNEKFPLPPSIQELQIECLPTRLQPYFPENQTSLKNMVVGRSPDLQSLRLHSCTALEVLEIYNCGQLAVLEGLPYLNSLRRLCIQMNPKLSAAWVRKCQDQEEGSTHALLLPLSLEILRIKALQDETVPYLLAHLPVLVQLEVCDSPNLTSLPLDSLTALKRVIINSCDSLASLEGLLSELEVSDSPNLTSLQLSYLRALKKLDVLFCKSLVSLEGLQSLGSLTDLTILGCYNIPPCLDLMSQQAVGFNLFRRLERIKIDDFSALTTSFCKHLTSVQHLVLLEDSNIKRAYLTDEQEKALQLLTSLRKLKFIHCKNLVHLPAVLHRLPSLKKLFIQECPCISRLPETGLPPSLEKLKIIDCSAELNEKCRMLTGRIKVEIDRGYVN</sequence>
<evidence type="ECO:0000256" key="5">
    <source>
        <dbReference type="ARBA" id="ARBA00022821"/>
    </source>
</evidence>
<keyword evidence="12" id="KW-1185">Reference proteome</keyword>
<dbReference type="InterPro" id="IPR027417">
    <property type="entry name" value="P-loop_NTPase"/>
</dbReference>
<dbReference type="InterPro" id="IPR056789">
    <property type="entry name" value="LRR_R13L1-DRL21"/>
</dbReference>
<evidence type="ECO:0000259" key="10">
    <source>
        <dbReference type="Pfam" id="PF25019"/>
    </source>
</evidence>